<dbReference type="KEGG" id="pgu:PGUG_00176"/>
<feature type="compositionally biased region" description="Polar residues" evidence="1">
    <location>
        <begin position="789"/>
        <end position="843"/>
    </location>
</feature>
<dbReference type="EMBL" id="CH408155">
    <property type="protein sequence ID" value="EDK36078.2"/>
    <property type="molecule type" value="Genomic_DNA"/>
</dbReference>
<feature type="compositionally biased region" description="Polar residues" evidence="1">
    <location>
        <begin position="935"/>
        <end position="945"/>
    </location>
</feature>
<proteinExistence type="predicted"/>
<name>A5DA71_PICGU</name>
<organism evidence="2 3">
    <name type="scientific">Meyerozyma guilliermondii (strain ATCC 6260 / CBS 566 / DSM 6381 / JCM 1539 / NBRC 10279 / NRRL Y-324)</name>
    <name type="common">Yeast</name>
    <name type="synonym">Candida guilliermondii</name>
    <dbReference type="NCBI Taxonomy" id="294746"/>
    <lineage>
        <taxon>Eukaryota</taxon>
        <taxon>Fungi</taxon>
        <taxon>Dikarya</taxon>
        <taxon>Ascomycota</taxon>
        <taxon>Saccharomycotina</taxon>
        <taxon>Pichiomycetes</taxon>
        <taxon>Debaryomycetaceae</taxon>
        <taxon>Meyerozyma</taxon>
    </lineage>
</organism>
<feature type="compositionally biased region" description="Basic and acidic residues" evidence="1">
    <location>
        <begin position="663"/>
        <end position="678"/>
    </location>
</feature>
<dbReference type="RefSeq" id="XP_001486799.2">
    <property type="nucleotide sequence ID" value="XM_001486749.1"/>
</dbReference>
<feature type="compositionally biased region" description="Basic residues" evidence="1">
    <location>
        <begin position="957"/>
        <end position="969"/>
    </location>
</feature>
<keyword evidence="3" id="KW-1185">Reference proteome</keyword>
<dbReference type="HOGENOM" id="CLU_010863_0_0_1"/>
<gene>
    <name evidence="2" type="ORF">PGUG_00176</name>
</gene>
<protein>
    <submittedName>
        <fullName evidence="2">Uncharacterized protein</fullName>
    </submittedName>
</protein>
<dbReference type="GeneID" id="5129536"/>
<feature type="region of interest" description="Disordered" evidence="1">
    <location>
        <begin position="435"/>
        <end position="969"/>
    </location>
</feature>
<reference evidence="2 3" key="1">
    <citation type="journal article" date="2009" name="Nature">
        <title>Evolution of pathogenicity and sexual reproduction in eight Candida genomes.</title>
        <authorList>
            <person name="Butler G."/>
            <person name="Rasmussen M.D."/>
            <person name="Lin M.F."/>
            <person name="Santos M.A."/>
            <person name="Sakthikumar S."/>
            <person name="Munro C.A."/>
            <person name="Rheinbay E."/>
            <person name="Grabherr M."/>
            <person name="Forche A."/>
            <person name="Reedy J.L."/>
            <person name="Agrafioti I."/>
            <person name="Arnaud M.B."/>
            <person name="Bates S."/>
            <person name="Brown A.J."/>
            <person name="Brunke S."/>
            <person name="Costanzo M.C."/>
            <person name="Fitzpatrick D.A."/>
            <person name="de Groot P.W."/>
            <person name="Harris D."/>
            <person name="Hoyer L.L."/>
            <person name="Hube B."/>
            <person name="Klis F.M."/>
            <person name="Kodira C."/>
            <person name="Lennard N."/>
            <person name="Logue M.E."/>
            <person name="Martin R."/>
            <person name="Neiman A.M."/>
            <person name="Nikolaou E."/>
            <person name="Quail M.A."/>
            <person name="Quinn J."/>
            <person name="Santos M.C."/>
            <person name="Schmitzberger F.F."/>
            <person name="Sherlock G."/>
            <person name="Shah P."/>
            <person name="Silverstein K.A."/>
            <person name="Skrzypek M.S."/>
            <person name="Soll D."/>
            <person name="Staggs R."/>
            <person name="Stansfield I."/>
            <person name="Stumpf M.P."/>
            <person name="Sudbery P.E."/>
            <person name="Srikantha T."/>
            <person name="Zeng Q."/>
            <person name="Berman J."/>
            <person name="Berriman M."/>
            <person name="Heitman J."/>
            <person name="Gow N.A."/>
            <person name="Lorenz M.C."/>
            <person name="Birren B.W."/>
            <person name="Kellis M."/>
            <person name="Cuomo C.A."/>
        </authorList>
    </citation>
    <scope>NUCLEOTIDE SEQUENCE [LARGE SCALE GENOMIC DNA]</scope>
    <source>
        <strain evidence="3">ATCC 6260 / CBS 566 / DSM 6381 / JCM 1539 / NBRC 10279 / NRRL Y-324</strain>
    </source>
</reference>
<dbReference type="OrthoDB" id="4095576at2759"/>
<feature type="compositionally biased region" description="Low complexity" evidence="1">
    <location>
        <begin position="890"/>
        <end position="899"/>
    </location>
</feature>
<dbReference type="STRING" id="294746.A5DA71"/>
<feature type="compositionally biased region" description="Polar residues" evidence="1">
    <location>
        <begin position="696"/>
        <end position="730"/>
    </location>
</feature>
<sequence>MVNHNTRSVSPQSIPRSESSQLSLKRGLRSAFGNIIDKFRWKSNENHDSDAKNNATFETEAAMNDELQNNFTSVKKRRLSYLPRDPPGNVPRSKTLGSNKGIYQTYYDSIQTLNDEKSNDLEKRVSDVNDGVSVPEDDFRDPSPGALPTSQLGPISRNQSIVEEGQLVNFSYHDEDEQSPRGELAPLVIEHEFAPMYHDSEGNIARPAFINIDPRERYHLIQLKRSIEASEALQRRLKYMVDPKETVSRAVDATKVETSTQTHDSSFLETTLTMKNRKKRAISTSTQNSTKKRRTVNSRGFFSGDFSYDVDTKVPGKAESLNGYLGSLSKVSSKSSAPEAKPTKTTEDYDPPYKKFATDFAGTTDRRVGLDKSFKSGEKICVKLDSEYLEKAGKLAKILNIQDATKTTDKKPTAFPSSGFKFSIDNEEVTSAMNNLEKSEESTPVSVPDSVTAPPIKEASANGSSRFKVDDKNSVREKPSIGLFSTANRAGLSDRSSAASDTNGKVESSATPVPTFSFGSKGEESSTSAEPRTKRTRESDETTNTDAGGLTSGNKETETEKPKPLFSFGSKDSSSDKGTGISSAPTFSFGKPTASPSPSVVPDSKKDGAVSSTFNTGTTPSFSFGTTKEASKDKETPSFTFGSTKEKPKDSITPSFTFGTTKEAPKDDEKKDSEEAKKAAPAFTFGGQKNADSAAKSGTSTPLEQSKSNLDFSFGNKTSSATLLGSNSTAPAKPSFNFGQTTEPAPAFGAAKDDKKETTPFTFGAPSATAKPAGGEQQSNPTKPLFSFGANNGTNSSGQSPAPPSTTFTFGGNKDNNTSKPFTFGSTTPATGFAASRTSSPSFPTQSGAPAQGAPAFGGGFTFGQTGPHTPGPPAAAPGLAGAGGGPAMGAGANPAPAFSFSFGSREPTPDPASIFGAGSSNTRESTPAAPLGFATQNQNPNTSFTPPPLSGNPMVRNRKIAQMRSRRR</sequence>
<feature type="region of interest" description="Disordered" evidence="1">
    <location>
        <begin position="129"/>
        <end position="153"/>
    </location>
</feature>
<feature type="compositionally biased region" description="Low complexity" evidence="1">
    <location>
        <begin position="844"/>
        <end position="855"/>
    </location>
</feature>
<dbReference type="InterPro" id="IPR018892">
    <property type="entry name" value="Retro-transposon_transp_CS"/>
</dbReference>
<evidence type="ECO:0000256" key="1">
    <source>
        <dbReference type="SAM" id="MobiDB-lite"/>
    </source>
</evidence>
<feature type="region of interest" description="Disordered" evidence="1">
    <location>
        <begin position="329"/>
        <end position="349"/>
    </location>
</feature>
<feature type="compositionally biased region" description="Basic and acidic residues" evidence="1">
    <location>
        <begin position="531"/>
        <end position="540"/>
    </location>
</feature>
<evidence type="ECO:0000313" key="2">
    <source>
        <dbReference type="EMBL" id="EDK36078.2"/>
    </source>
</evidence>
<feature type="region of interest" description="Disordered" evidence="1">
    <location>
        <begin position="1"/>
        <end position="23"/>
    </location>
</feature>
<feature type="compositionally biased region" description="Low complexity" evidence="1">
    <location>
        <begin position="566"/>
        <end position="578"/>
    </location>
</feature>
<dbReference type="Pfam" id="PF10599">
    <property type="entry name" value="Nup_retrotrp_bd"/>
    <property type="match status" value="1"/>
</dbReference>
<evidence type="ECO:0000313" key="3">
    <source>
        <dbReference type="Proteomes" id="UP000001997"/>
    </source>
</evidence>
<feature type="compositionally biased region" description="Low complexity" evidence="1">
    <location>
        <begin position="611"/>
        <end position="627"/>
    </location>
</feature>
<dbReference type="eggNOG" id="KOG4719">
    <property type="taxonomic scope" value="Eukaryota"/>
</dbReference>
<dbReference type="AlphaFoldDB" id="A5DA71"/>
<feature type="compositionally biased region" description="Polar residues" evidence="1">
    <location>
        <begin position="483"/>
        <end position="518"/>
    </location>
</feature>
<feature type="compositionally biased region" description="Basic and acidic residues" evidence="1">
    <location>
        <begin position="467"/>
        <end position="479"/>
    </location>
</feature>
<dbReference type="VEuPathDB" id="FungiDB:PGUG_00176"/>
<accession>A5DA71</accession>
<dbReference type="OMA" id="MINPNET"/>
<dbReference type="Proteomes" id="UP000001997">
    <property type="component" value="Unassembled WGS sequence"/>
</dbReference>
<dbReference type="InParanoid" id="A5DA71"/>